<gene>
    <name evidence="3" type="ORF">PSHT_13984</name>
</gene>
<evidence type="ECO:0000313" key="3">
    <source>
        <dbReference type="EMBL" id="POV98507.1"/>
    </source>
</evidence>
<dbReference type="Proteomes" id="UP000238274">
    <property type="component" value="Unassembled WGS sequence"/>
</dbReference>
<sequence>MREALGKEVAELKAKAALRQQAERQGQANTKAAEQAQQRAVRAAERLRVAEDRAKEKELIMAERAAERAWIAEEKKATKALEKQRREAELAGGVHAELTARKHCVNSARSKFTGTSELQGKHSRIIAKEDTSNNGQEQSTTRANSNRAHMEREKTPSGADRHQQEFCTSKLRAGGKRTFGQAAAKGTDRRENS</sequence>
<organism evidence="3 4">
    <name type="scientific">Puccinia striiformis</name>
    <dbReference type="NCBI Taxonomy" id="27350"/>
    <lineage>
        <taxon>Eukaryota</taxon>
        <taxon>Fungi</taxon>
        <taxon>Dikarya</taxon>
        <taxon>Basidiomycota</taxon>
        <taxon>Pucciniomycotina</taxon>
        <taxon>Pucciniomycetes</taxon>
        <taxon>Pucciniales</taxon>
        <taxon>Pucciniaceae</taxon>
        <taxon>Puccinia</taxon>
    </lineage>
</organism>
<feature type="compositionally biased region" description="Basic and acidic residues" evidence="2">
    <location>
        <begin position="148"/>
        <end position="164"/>
    </location>
</feature>
<reference evidence="4" key="2">
    <citation type="journal article" date="2018" name="BMC Genomics">
        <title>Genomic insights into host adaptation between the wheat stripe rust pathogen (Puccinia striiformis f. sp. tritici) and the barley stripe rust pathogen (Puccinia striiformis f. sp. hordei).</title>
        <authorList>
            <person name="Xia C."/>
            <person name="Wang M."/>
            <person name="Yin C."/>
            <person name="Cornejo O.E."/>
            <person name="Hulbert S.H."/>
            <person name="Chen X."/>
        </authorList>
    </citation>
    <scope>NUCLEOTIDE SEQUENCE [LARGE SCALE GENOMIC DNA]</scope>
    <source>
        <strain evidence="4">93TX-2</strain>
    </source>
</reference>
<evidence type="ECO:0000256" key="2">
    <source>
        <dbReference type="SAM" id="MobiDB-lite"/>
    </source>
</evidence>
<dbReference type="EMBL" id="PKSM01000297">
    <property type="protein sequence ID" value="POV98507.1"/>
    <property type="molecule type" value="Genomic_DNA"/>
</dbReference>
<evidence type="ECO:0000256" key="1">
    <source>
        <dbReference type="SAM" id="Coils"/>
    </source>
</evidence>
<reference evidence="3 4" key="1">
    <citation type="submission" date="2017-12" db="EMBL/GenBank/DDBJ databases">
        <title>Gene loss provides genomic basis for host adaptation in cereal stripe rust fungi.</title>
        <authorList>
            <person name="Xia C."/>
        </authorList>
    </citation>
    <scope>NUCLEOTIDE SEQUENCE [LARGE SCALE GENOMIC DNA]</scope>
    <source>
        <strain evidence="3 4">93TX-2</strain>
    </source>
</reference>
<dbReference type="AlphaFoldDB" id="A0A2S4UMS9"/>
<comment type="caution">
    <text evidence="3">The sequence shown here is derived from an EMBL/GenBank/DDBJ whole genome shotgun (WGS) entry which is preliminary data.</text>
</comment>
<accession>A0A2S4UMS9</accession>
<feature type="region of interest" description="Disordered" evidence="2">
    <location>
        <begin position="102"/>
        <end position="193"/>
    </location>
</feature>
<feature type="coiled-coil region" evidence="1">
    <location>
        <begin position="19"/>
        <end position="91"/>
    </location>
</feature>
<feature type="compositionally biased region" description="Polar residues" evidence="2">
    <location>
        <begin position="132"/>
        <end position="147"/>
    </location>
</feature>
<feature type="compositionally biased region" description="Polar residues" evidence="2">
    <location>
        <begin position="107"/>
        <end position="118"/>
    </location>
</feature>
<proteinExistence type="predicted"/>
<protein>
    <submittedName>
        <fullName evidence="3">Uncharacterized protein</fullName>
    </submittedName>
</protein>
<keyword evidence="1" id="KW-0175">Coiled coil</keyword>
<reference evidence="4" key="3">
    <citation type="journal article" date="2018" name="Mol. Plant Microbe Interact.">
        <title>Genome sequence resources for the wheat stripe rust pathogen (Puccinia striiformis f. sp. tritici) and the barley stripe rust pathogen (Puccinia striiformis f. sp. hordei).</title>
        <authorList>
            <person name="Xia C."/>
            <person name="Wang M."/>
            <person name="Yin C."/>
            <person name="Cornejo O.E."/>
            <person name="Hulbert S.H."/>
            <person name="Chen X."/>
        </authorList>
    </citation>
    <scope>NUCLEOTIDE SEQUENCE [LARGE SCALE GENOMIC DNA]</scope>
    <source>
        <strain evidence="4">93TX-2</strain>
    </source>
</reference>
<name>A0A2S4UMS9_9BASI</name>
<keyword evidence="4" id="KW-1185">Reference proteome</keyword>
<evidence type="ECO:0000313" key="4">
    <source>
        <dbReference type="Proteomes" id="UP000238274"/>
    </source>
</evidence>
<dbReference type="VEuPathDB" id="FungiDB:PSHT_13984"/>